<organism evidence="3 4">
    <name type="scientific">Ficus carica</name>
    <name type="common">Common fig</name>
    <dbReference type="NCBI Taxonomy" id="3494"/>
    <lineage>
        <taxon>Eukaryota</taxon>
        <taxon>Viridiplantae</taxon>
        <taxon>Streptophyta</taxon>
        <taxon>Embryophyta</taxon>
        <taxon>Tracheophyta</taxon>
        <taxon>Spermatophyta</taxon>
        <taxon>Magnoliopsida</taxon>
        <taxon>eudicotyledons</taxon>
        <taxon>Gunneridae</taxon>
        <taxon>Pentapetalae</taxon>
        <taxon>rosids</taxon>
        <taxon>fabids</taxon>
        <taxon>Rosales</taxon>
        <taxon>Moraceae</taxon>
        <taxon>Ficeae</taxon>
        <taxon>Ficus</taxon>
    </lineage>
</organism>
<gene>
    <name evidence="3" type="ORF">TIFTF001_001295</name>
</gene>
<dbReference type="GO" id="GO:0005615">
    <property type="term" value="C:extracellular space"/>
    <property type="evidence" value="ECO:0007669"/>
    <property type="project" value="InterPro"/>
</dbReference>
<dbReference type="Proteomes" id="UP001187192">
    <property type="component" value="Unassembled WGS sequence"/>
</dbReference>
<comment type="caution">
    <text evidence="3">The sequence shown here is derived from an EMBL/GenBank/DDBJ whole genome shotgun (WGS) entry which is preliminary data.</text>
</comment>
<dbReference type="PANTHER" id="PTHR11461:SF315">
    <property type="entry name" value="SERPIN-Z3-LIKE"/>
    <property type="match status" value="1"/>
</dbReference>
<proteinExistence type="inferred from homology"/>
<name>A0AA87ZF60_FICCA</name>
<evidence type="ECO:0000259" key="2">
    <source>
        <dbReference type="Pfam" id="PF00079"/>
    </source>
</evidence>
<accession>A0AA87ZF60</accession>
<dbReference type="InterPro" id="IPR042178">
    <property type="entry name" value="Serpin_sf_1"/>
</dbReference>
<evidence type="ECO:0000313" key="4">
    <source>
        <dbReference type="Proteomes" id="UP001187192"/>
    </source>
</evidence>
<evidence type="ECO:0000313" key="3">
    <source>
        <dbReference type="EMBL" id="GMN26416.1"/>
    </source>
</evidence>
<comment type="similarity">
    <text evidence="1">Belongs to the serpin family.</text>
</comment>
<evidence type="ECO:0000256" key="1">
    <source>
        <dbReference type="ARBA" id="ARBA00009500"/>
    </source>
</evidence>
<dbReference type="AlphaFoldDB" id="A0AA87ZF60"/>
<dbReference type="InterPro" id="IPR000215">
    <property type="entry name" value="Serpin_fam"/>
</dbReference>
<dbReference type="Gene3D" id="3.30.497.10">
    <property type="entry name" value="Antithrombin, subunit I, domain 2"/>
    <property type="match status" value="1"/>
</dbReference>
<dbReference type="PANTHER" id="PTHR11461">
    <property type="entry name" value="SERINE PROTEASE INHIBITOR, SERPIN"/>
    <property type="match status" value="1"/>
</dbReference>
<dbReference type="Gene3D" id="2.30.39.10">
    <property type="entry name" value="Alpha-1-antitrypsin, domain 1"/>
    <property type="match status" value="1"/>
</dbReference>
<feature type="domain" description="Serpin" evidence="2">
    <location>
        <begin position="14"/>
        <end position="201"/>
    </location>
</feature>
<dbReference type="EMBL" id="BTGU01000001">
    <property type="protein sequence ID" value="GMN26416.1"/>
    <property type="molecule type" value="Genomic_DNA"/>
</dbReference>
<protein>
    <recommendedName>
        <fullName evidence="2">Serpin domain-containing protein</fullName>
    </recommendedName>
</protein>
<dbReference type="InterPro" id="IPR042185">
    <property type="entry name" value="Serpin_sf_2"/>
</dbReference>
<dbReference type="InterPro" id="IPR023796">
    <property type="entry name" value="Serpin_dom"/>
</dbReference>
<dbReference type="InterPro" id="IPR036186">
    <property type="entry name" value="Serpin_sf"/>
</dbReference>
<dbReference type="SUPFAM" id="SSF56574">
    <property type="entry name" value="Serpins"/>
    <property type="match status" value="1"/>
</dbReference>
<dbReference type="GO" id="GO:0004867">
    <property type="term" value="F:serine-type endopeptidase inhibitor activity"/>
    <property type="evidence" value="ECO:0007669"/>
    <property type="project" value="InterPro"/>
</dbReference>
<keyword evidence="4" id="KW-1185">Reference proteome</keyword>
<sequence length="207" mass="24260">MFSVTPKNPDQELWGDKATKGLIKKFLEYNENRKQTALILANALYFKAAWWDRFDEKETRSGSFYTLNGDILQVAFMCKQYDDYCLYASSKGFKVLRLPYSDYPLESSFSMYIFLPDEKDGMLNLLDQFSSNPADLFNPQFEFEHGQIRELMIPKFKFKSKFNISKNMERLGLTMSSDDFSEMVEALDHKNVPMYDMNIFQTCSIEV</sequence>
<reference evidence="3" key="1">
    <citation type="submission" date="2023-07" db="EMBL/GenBank/DDBJ databases">
        <title>draft genome sequence of fig (Ficus carica).</title>
        <authorList>
            <person name="Takahashi T."/>
            <person name="Nishimura K."/>
        </authorList>
    </citation>
    <scope>NUCLEOTIDE SEQUENCE</scope>
</reference>
<dbReference type="Pfam" id="PF00079">
    <property type="entry name" value="Serpin"/>
    <property type="match status" value="1"/>
</dbReference>